<keyword evidence="2" id="KW-1185">Reference proteome</keyword>
<dbReference type="Gene3D" id="3.90.550.10">
    <property type="entry name" value="Spore Coat Polysaccharide Biosynthesis Protein SpsA, Chain A"/>
    <property type="match status" value="1"/>
</dbReference>
<dbReference type="Proteomes" id="UP001497392">
    <property type="component" value="Unassembled WGS sequence"/>
</dbReference>
<dbReference type="SUPFAM" id="SSF53448">
    <property type="entry name" value="Nucleotide-diphospho-sugar transferases"/>
    <property type="match status" value="1"/>
</dbReference>
<evidence type="ECO:0000313" key="2">
    <source>
        <dbReference type="Proteomes" id="UP001497392"/>
    </source>
</evidence>
<protein>
    <submittedName>
        <fullName evidence="1">G4251 protein</fullName>
    </submittedName>
</protein>
<name>A0ABP1FS67_9CHLO</name>
<comment type="caution">
    <text evidence="1">The sequence shown here is derived from an EMBL/GenBank/DDBJ whole genome shotgun (WGS) entry which is preliminary data.</text>
</comment>
<organism evidence="1 2">
    <name type="scientific">Coccomyxa viridis</name>
    <dbReference type="NCBI Taxonomy" id="1274662"/>
    <lineage>
        <taxon>Eukaryota</taxon>
        <taxon>Viridiplantae</taxon>
        <taxon>Chlorophyta</taxon>
        <taxon>core chlorophytes</taxon>
        <taxon>Trebouxiophyceae</taxon>
        <taxon>Trebouxiophyceae incertae sedis</taxon>
        <taxon>Coccomyxaceae</taxon>
        <taxon>Coccomyxa</taxon>
    </lineage>
</organism>
<reference evidence="1 2" key="1">
    <citation type="submission" date="2024-06" db="EMBL/GenBank/DDBJ databases">
        <authorList>
            <person name="Kraege A."/>
            <person name="Thomma B."/>
        </authorList>
    </citation>
    <scope>NUCLEOTIDE SEQUENCE [LARGE SCALE GENOMIC DNA]</scope>
</reference>
<proteinExistence type="predicted"/>
<gene>
    <name evidence="1" type="primary">g4251</name>
    <name evidence="1" type="ORF">VP750_LOCUS3628</name>
</gene>
<accession>A0ABP1FS67</accession>
<dbReference type="PANTHER" id="PTHR11183">
    <property type="entry name" value="GLYCOGENIN SUBFAMILY MEMBER"/>
    <property type="match status" value="1"/>
</dbReference>
<dbReference type="EMBL" id="CAXHTA020000006">
    <property type="protein sequence ID" value="CAL5221969.1"/>
    <property type="molecule type" value="Genomic_DNA"/>
</dbReference>
<evidence type="ECO:0000313" key="1">
    <source>
        <dbReference type="EMBL" id="CAL5221969.1"/>
    </source>
</evidence>
<sequence length="226" mass="26232">MMGARELSCSLKKFNPGIPLIILSGTEDDINSRGEELSKLGMHRTVEDISFENRIKERFGLNWIKLRVWEWIEYDALIVIDADAIVQANITHLFGLPTDFAWVTHNGEGGFDANRGGFLMVRPCIKTFYSMMHYLHSHKHYQFETSYAEQDFLTWYYRYTAFDLPGRYNVNFGYVDEHGMGPDGTKAAVLHFADDRHKDGFFRAQPGSDIWPYLCYQPQHTELETI</sequence>
<dbReference type="InterPro" id="IPR029044">
    <property type="entry name" value="Nucleotide-diphossugar_trans"/>
</dbReference>
<dbReference type="InterPro" id="IPR050587">
    <property type="entry name" value="GNT1/Glycosyltrans_8"/>
</dbReference>